<evidence type="ECO:0000313" key="1">
    <source>
        <dbReference type="EMBL" id="MDR6534041.1"/>
    </source>
</evidence>
<keyword evidence="2" id="KW-1185">Reference proteome</keyword>
<protein>
    <submittedName>
        <fullName evidence="1">Uncharacterized protein</fullName>
    </submittedName>
</protein>
<reference evidence="1 2" key="1">
    <citation type="submission" date="2023-07" db="EMBL/GenBank/DDBJ databases">
        <title>Sorghum-associated microbial communities from plants grown in Nebraska, USA.</title>
        <authorList>
            <person name="Schachtman D."/>
        </authorList>
    </citation>
    <scope>NUCLEOTIDE SEQUENCE [LARGE SCALE GENOMIC DNA]</scope>
    <source>
        <strain evidence="1 2">DS2154</strain>
    </source>
</reference>
<sequence length="32" mass="3255">MPKPVLTARALLARTPRRTAPVGDAAPLSVAG</sequence>
<name>A0ABU1N7J4_9CAUL</name>
<dbReference type="EMBL" id="JAVDRL010000018">
    <property type="protein sequence ID" value="MDR6534041.1"/>
    <property type="molecule type" value="Genomic_DNA"/>
</dbReference>
<proteinExistence type="predicted"/>
<organism evidence="1 2">
    <name type="scientific">Caulobacter rhizosphaerae</name>
    <dbReference type="NCBI Taxonomy" id="2010972"/>
    <lineage>
        <taxon>Bacteria</taxon>
        <taxon>Pseudomonadati</taxon>
        <taxon>Pseudomonadota</taxon>
        <taxon>Alphaproteobacteria</taxon>
        <taxon>Caulobacterales</taxon>
        <taxon>Caulobacteraceae</taxon>
        <taxon>Caulobacter</taxon>
    </lineage>
</organism>
<comment type="caution">
    <text evidence="1">The sequence shown here is derived from an EMBL/GenBank/DDBJ whole genome shotgun (WGS) entry which is preliminary data.</text>
</comment>
<accession>A0ABU1N7J4</accession>
<dbReference type="Proteomes" id="UP001262754">
    <property type="component" value="Unassembled WGS sequence"/>
</dbReference>
<evidence type="ECO:0000313" key="2">
    <source>
        <dbReference type="Proteomes" id="UP001262754"/>
    </source>
</evidence>
<gene>
    <name evidence="1" type="ORF">J2800_004811</name>
</gene>